<keyword evidence="1" id="KW-1133">Transmembrane helix</keyword>
<keyword evidence="1" id="KW-0472">Membrane</keyword>
<name>A0A158G7W9_9BURK</name>
<dbReference type="Pfam" id="PF07332">
    <property type="entry name" value="Phage_holin_3_6"/>
    <property type="match status" value="1"/>
</dbReference>
<proteinExistence type="predicted"/>
<protein>
    <recommendedName>
        <fullName evidence="4">Phage holin family protein</fullName>
    </recommendedName>
</protein>
<dbReference type="AlphaFoldDB" id="A0A158G7W9"/>
<feature type="transmembrane region" description="Helical" evidence="1">
    <location>
        <begin position="77"/>
        <end position="96"/>
    </location>
</feature>
<reference evidence="2" key="1">
    <citation type="submission" date="2016-01" db="EMBL/GenBank/DDBJ databases">
        <authorList>
            <person name="Peeters Charlotte."/>
        </authorList>
    </citation>
    <scope>NUCLEOTIDE SEQUENCE</scope>
    <source>
        <strain evidence="2">LMG 22936</strain>
    </source>
</reference>
<dbReference type="STRING" id="326475.AWB66_01630"/>
<comment type="caution">
    <text evidence="2">The sequence shown here is derived from an EMBL/GenBank/DDBJ whole genome shotgun (WGS) entry which is preliminary data.</text>
</comment>
<keyword evidence="3" id="KW-1185">Reference proteome</keyword>
<accession>A0A158G7W9</accession>
<evidence type="ECO:0008006" key="4">
    <source>
        <dbReference type="Google" id="ProtNLM"/>
    </source>
</evidence>
<evidence type="ECO:0000256" key="1">
    <source>
        <dbReference type="SAM" id="Phobius"/>
    </source>
</evidence>
<keyword evidence="1" id="KW-0812">Transmembrane</keyword>
<organism evidence="2 3">
    <name type="scientific">Caballeronia telluris</name>
    <dbReference type="NCBI Taxonomy" id="326475"/>
    <lineage>
        <taxon>Bacteria</taxon>
        <taxon>Pseudomonadati</taxon>
        <taxon>Pseudomonadota</taxon>
        <taxon>Betaproteobacteria</taxon>
        <taxon>Burkholderiales</taxon>
        <taxon>Burkholderiaceae</taxon>
        <taxon>Caballeronia</taxon>
    </lineage>
</organism>
<dbReference type="Proteomes" id="UP000054717">
    <property type="component" value="Unassembled WGS sequence"/>
</dbReference>
<gene>
    <name evidence="2" type="ORF">AWB66_01630</name>
</gene>
<evidence type="ECO:0000313" key="2">
    <source>
        <dbReference type="EMBL" id="SAL27967.1"/>
    </source>
</evidence>
<feature type="transmembrane region" description="Helical" evidence="1">
    <location>
        <begin position="43"/>
        <end position="65"/>
    </location>
</feature>
<sequence length="124" mass="14080">MTFQSKISQWRNVSRFCARRVADYGDLFQIELAETKTRVLHECVALVALAIGAMFSLSFISIAVIVTSITSPYFVEVAWGVAGVWLLVTIAAWLVMRSRRPAEPFQLLRRELERDMQAIKEASQ</sequence>
<dbReference type="EMBL" id="FCNZ02000005">
    <property type="protein sequence ID" value="SAL27967.1"/>
    <property type="molecule type" value="Genomic_DNA"/>
</dbReference>
<evidence type="ECO:0000313" key="3">
    <source>
        <dbReference type="Proteomes" id="UP000054717"/>
    </source>
</evidence>
<dbReference type="InterPro" id="IPR009937">
    <property type="entry name" value="Phage_holin_3_6"/>
</dbReference>